<evidence type="ECO:0000313" key="1">
    <source>
        <dbReference type="EMBL" id="KDO32147.1"/>
    </source>
</evidence>
<dbReference type="OrthoDB" id="77168at2759"/>
<evidence type="ECO:0008006" key="3">
    <source>
        <dbReference type="Google" id="ProtNLM"/>
    </source>
</evidence>
<gene>
    <name evidence="1" type="ORF">SPRG_03364</name>
</gene>
<dbReference type="RefSeq" id="XP_012197331.1">
    <property type="nucleotide sequence ID" value="XM_012341941.1"/>
</dbReference>
<protein>
    <recommendedName>
        <fullName evidence="3">BZIP domain-containing protein</fullName>
    </recommendedName>
</protein>
<organism evidence="1 2">
    <name type="scientific">Saprolegnia parasitica (strain CBS 223.65)</name>
    <dbReference type="NCBI Taxonomy" id="695850"/>
    <lineage>
        <taxon>Eukaryota</taxon>
        <taxon>Sar</taxon>
        <taxon>Stramenopiles</taxon>
        <taxon>Oomycota</taxon>
        <taxon>Saprolegniomycetes</taxon>
        <taxon>Saprolegniales</taxon>
        <taxon>Saprolegniaceae</taxon>
        <taxon>Saprolegnia</taxon>
    </lineage>
</organism>
<keyword evidence="2" id="KW-1185">Reference proteome</keyword>
<reference evidence="1 2" key="1">
    <citation type="journal article" date="2013" name="PLoS Genet.">
        <title>Distinctive expansion of potential virulence genes in the genome of the oomycete fish pathogen Saprolegnia parasitica.</title>
        <authorList>
            <person name="Jiang R.H."/>
            <person name="de Bruijn I."/>
            <person name="Haas B.J."/>
            <person name="Belmonte R."/>
            <person name="Lobach L."/>
            <person name="Christie J."/>
            <person name="van den Ackerveken G."/>
            <person name="Bottin A."/>
            <person name="Bulone V."/>
            <person name="Diaz-Moreno S.M."/>
            <person name="Dumas B."/>
            <person name="Fan L."/>
            <person name="Gaulin E."/>
            <person name="Govers F."/>
            <person name="Grenville-Briggs L.J."/>
            <person name="Horner N.R."/>
            <person name="Levin J.Z."/>
            <person name="Mammella M."/>
            <person name="Meijer H.J."/>
            <person name="Morris P."/>
            <person name="Nusbaum C."/>
            <person name="Oome S."/>
            <person name="Phillips A.J."/>
            <person name="van Rooyen D."/>
            <person name="Rzeszutek E."/>
            <person name="Saraiva M."/>
            <person name="Secombes C.J."/>
            <person name="Seidl M.F."/>
            <person name="Snel B."/>
            <person name="Stassen J.H."/>
            <person name="Sykes S."/>
            <person name="Tripathy S."/>
            <person name="van den Berg H."/>
            <person name="Vega-Arreguin J.C."/>
            <person name="Wawra S."/>
            <person name="Young S.K."/>
            <person name="Zeng Q."/>
            <person name="Dieguez-Uribeondo J."/>
            <person name="Russ C."/>
            <person name="Tyler B.M."/>
            <person name="van West P."/>
        </authorList>
    </citation>
    <scope>NUCLEOTIDE SEQUENCE [LARGE SCALE GENOMIC DNA]</scope>
    <source>
        <strain evidence="1 2">CBS 223.65</strain>
    </source>
</reference>
<dbReference type="GeneID" id="24125877"/>
<name>A0A067CZD1_SAPPC</name>
<dbReference type="OMA" id="RDAHENI"/>
<dbReference type="AlphaFoldDB" id="A0A067CZD1"/>
<evidence type="ECO:0000313" key="2">
    <source>
        <dbReference type="Proteomes" id="UP000030745"/>
    </source>
</evidence>
<dbReference type="EMBL" id="KK583196">
    <property type="protein sequence ID" value="KDO32147.1"/>
    <property type="molecule type" value="Genomic_DNA"/>
</dbReference>
<dbReference type="Proteomes" id="UP000030745">
    <property type="component" value="Unassembled WGS sequence"/>
</dbReference>
<sequence>MDDVATLKRRVNRDKKRAFRIKVQQQLDFLRRRVIELEADLRACLASTVLPWAEVARALRDDVTDGYATQRALRQQLARQQHVALLMARWVDAVPPSLSAPPSFTPISLDKDPEARQLGLDWVTKQLYVHRYAVMDGLRLPIDNVQSFDVTLAGANVVFRLVQRRIWTNTTVAVVAGAYHRLYERNSFHFGLSGRRILDNALPGTIYSRDAHENIVYRSFPSALEFVHVSQTIHDDHMYPTSAEPSRNKTAWY</sequence>
<dbReference type="KEGG" id="spar:SPRG_03364"/>
<dbReference type="VEuPathDB" id="FungiDB:SPRG_03364"/>
<accession>A0A067CZD1</accession>
<proteinExistence type="predicted"/>